<evidence type="ECO:0000256" key="1">
    <source>
        <dbReference type="SAM" id="MobiDB-lite"/>
    </source>
</evidence>
<name>A0A4T2BR53_9MICO</name>
<feature type="region of interest" description="Disordered" evidence="1">
    <location>
        <begin position="73"/>
        <end position="100"/>
    </location>
</feature>
<sequence>MSKDDRFDPQRRSEIRQLLIETVNATPRRRRNRHIILTVAVIVVAGLTATGTAAVALNGAALFGQPAPVTAAPAATVTPPPTPHTPQPTAAPTTTAPVDTKPHISTPTTRFTAPSWGAGVTTKLTGLSADSAYSLSIDSRYRGESKIPGGYFSQFSTAVVFTTDDAGNATVTWTPDVFPRNFTDSGESGYLLGSYIRVDEGSSPRNDNSTSGIIVPIAVSDQLSLSFLPIDDVQVKPAACVEPDQLIGDGSGLAVTITGLLPNEYVMVSGQQTNSLGLYYFLDMGYADDSGRITLFARNTSPDTTIPTSASIEPAQWRLIWSGNYRVTPTAAHPDGSLPLTVGNC</sequence>
<proteinExistence type="predicted"/>
<dbReference type="EMBL" id="QYRT01000034">
    <property type="protein sequence ID" value="TIH33559.1"/>
    <property type="molecule type" value="Genomic_DNA"/>
</dbReference>
<dbReference type="RefSeq" id="WP_136643035.1">
    <property type="nucleotide sequence ID" value="NZ_QYRT01000034.1"/>
</dbReference>
<dbReference type="Proteomes" id="UP000306192">
    <property type="component" value="Unassembled WGS sequence"/>
</dbReference>
<reference evidence="3 4" key="1">
    <citation type="journal article" date="2019" name="Microorganisms">
        <title>Systematic Affiliation and Genome Analysis of Subtercola vilae DB165(T) with Particular Emphasis on Cold Adaptation of an Isolate from a High-Altitude Cold Volcano Lake.</title>
        <authorList>
            <person name="Villalobos A.S."/>
            <person name="Wiese J."/>
            <person name="Imhoff J.F."/>
            <person name="Dorador C."/>
            <person name="Keller A."/>
            <person name="Hentschel U."/>
        </authorList>
    </citation>
    <scope>NUCLEOTIDE SEQUENCE [LARGE SCALE GENOMIC DNA]</scope>
    <source>
        <strain evidence="3 4">DB165</strain>
    </source>
</reference>
<evidence type="ECO:0000256" key="2">
    <source>
        <dbReference type="SAM" id="Phobius"/>
    </source>
</evidence>
<keyword evidence="2" id="KW-1133">Transmembrane helix</keyword>
<comment type="caution">
    <text evidence="3">The sequence shown here is derived from an EMBL/GenBank/DDBJ whole genome shotgun (WGS) entry which is preliminary data.</text>
</comment>
<feature type="transmembrane region" description="Helical" evidence="2">
    <location>
        <begin position="35"/>
        <end position="57"/>
    </location>
</feature>
<feature type="compositionally biased region" description="Low complexity" evidence="1">
    <location>
        <begin position="87"/>
        <end position="98"/>
    </location>
</feature>
<dbReference type="AlphaFoldDB" id="A0A4T2BR53"/>
<evidence type="ECO:0000313" key="3">
    <source>
        <dbReference type="EMBL" id="TIH33559.1"/>
    </source>
</evidence>
<keyword evidence="2" id="KW-0812">Transmembrane</keyword>
<gene>
    <name evidence="3" type="ORF">D4765_14620</name>
</gene>
<dbReference type="OrthoDB" id="5114453at2"/>
<protein>
    <submittedName>
        <fullName evidence="3">Uncharacterized protein</fullName>
    </submittedName>
</protein>
<accession>A0A4T2BR53</accession>
<keyword evidence="2" id="KW-0472">Membrane</keyword>
<evidence type="ECO:0000313" key="4">
    <source>
        <dbReference type="Proteomes" id="UP000306192"/>
    </source>
</evidence>
<keyword evidence="4" id="KW-1185">Reference proteome</keyword>
<organism evidence="3 4">
    <name type="scientific">Subtercola vilae</name>
    <dbReference type="NCBI Taxonomy" id="2056433"/>
    <lineage>
        <taxon>Bacteria</taxon>
        <taxon>Bacillati</taxon>
        <taxon>Actinomycetota</taxon>
        <taxon>Actinomycetes</taxon>
        <taxon>Micrococcales</taxon>
        <taxon>Microbacteriaceae</taxon>
        <taxon>Subtercola</taxon>
    </lineage>
</organism>